<organism evidence="2 3">
    <name type="scientific">Apatococcus lobatus</name>
    <dbReference type="NCBI Taxonomy" id="904363"/>
    <lineage>
        <taxon>Eukaryota</taxon>
        <taxon>Viridiplantae</taxon>
        <taxon>Chlorophyta</taxon>
        <taxon>core chlorophytes</taxon>
        <taxon>Trebouxiophyceae</taxon>
        <taxon>Chlorellales</taxon>
        <taxon>Chlorellaceae</taxon>
        <taxon>Apatococcus</taxon>
    </lineage>
</organism>
<comment type="caution">
    <text evidence="2">The sequence shown here is derived from an EMBL/GenBank/DDBJ whole genome shotgun (WGS) entry which is preliminary data.</text>
</comment>
<evidence type="ECO:0000313" key="2">
    <source>
        <dbReference type="EMBL" id="KAK9838680.1"/>
    </source>
</evidence>
<dbReference type="EMBL" id="JALJOS010000005">
    <property type="protein sequence ID" value="KAK9838680.1"/>
    <property type="molecule type" value="Genomic_DNA"/>
</dbReference>
<keyword evidence="3" id="KW-1185">Reference proteome</keyword>
<gene>
    <name evidence="2" type="ORF">WJX74_001212</name>
</gene>
<evidence type="ECO:0000256" key="1">
    <source>
        <dbReference type="SAM" id="MobiDB-lite"/>
    </source>
</evidence>
<feature type="compositionally biased region" description="Low complexity" evidence="1">
    <location>
        <begin position="76"/>
        <end position="86"/>
    </location>
</feature>
<proteinExistence type="predicted"/>
<feature type="region of interest" description="Disordered" evidence="1">
    <location>
        <begin position="179"/>
        <end position="220"/>
    </location>
</feature>
<feature type="compositionally biased region" description="Basic and acidic residues" evidence="1">
    <location>
        <begin position="27"/>
        <end position="36"/>
    </location>
</feature>
<accession>A0AAW1RX57</accession>
<feature type="region of interest" description="Disordered" evidence="1">
    <location>
        <begin position="1"/>
        <end position="133"/>
    </location>
</feature>
<reference evidence="2 3" key="1">
    <citation type="journal article" date="2024" name="Nat. Commun.">
        <title>Phylogenomics reveals the evolutionary origins of lichenization in chlorophyte algae.</title>
        <authorList>
            <person name="Puginier C."/>
            <person name="Libourel C."/>
            <person name="Otte J."/>
            <person name="Skaloud P."/>
            <person name="Haon M."/>
            <person name="Grisel S."/>
            <person name="Petersen M."/>
            <person name="Berrin J.G."/>
            <person name="Delaux P.M."/>
            <person name="Dal Grande F."/>
            <person name="Keller J."/>
        </authorList>
    </citation>
    <scope>NUCLEOTIDE SEQUENCE [LARGE SCALE GENOMIC DNA]</scope>
    <source>
        <strain evidence="2 3">SAG 2145</strain>
    </source>
</reference>
<name>A0AAW1RX57_9CHLO</name>
<dbReference type="Proteomes" id="UP001438707">
    <property type="component" value="Unassembled WGS sequence"/>
</dbReference>
<sequence length="220" mass="22767">MSEKLPAQPQMGLAAAPQPKALGQRPPKLELERPAFEEEGLEPGELTDEAGAAAGPSTLQLRRVTPSRSPPPGNLPSPSGLGSPILADSPLPQAASIKRSRPASLASAGTGRTGASSEDKTMGKKTSKSFARGIKSVASTIKTGAIRNGRATHLRAANHLWAKGLFEWEAAIQVKRAFKKNKPAGEKPGAPSAPGLERVGSDVELKEEEAAAAAGPKHTV</sequence>
<protein>
    <submittedName>
        <fullName evidence="2">Uncharacterized protein</fullName>
    </submittedName>
</protein>
<dbReference type="AlphaFoldDB" id="A0AAW1RX57"/>
<feature type="compositionally biased region" description="Acidic residues" evidence="1">
    <location>
        <begin position="37"/>
        <end position="48"/>
    </location>
</feature>
<evidence type="ECO:0000313" key="3">
    <source>
        <dbReference type="Proteomes" id="UP001438707"/>
    </source>
</evidence>